<protein>
    <recommendedName>
        <fullName evidence="11">Cytochrome b-c1 complex subunit Rieske, mitochondrial</fullName>
        <ecNumber evidence="11">7.1.1.8</ecNumber>
    </recommendedName>
</protein>
<dbReference type="InterPro" id="IPR006317">
    <property type="entry name" value="Ubiquinol_cyt_c_Rdtase_Fe-S-su"/>
</dbReference>
<keyword evidence="7" id="KW-0408">Iron</keyword>
<keyword evidence="11" id="KW-0249">Electron transport</keyword>
<keyword evidence="4" id="KW-0001">2Fe-2S</keyword>
<dbReference type="InterPro" id="IPR017941">
    <property type="entry name" value="Rieske_2Fe-2S"/>
</dbReference>
<organism evidence="14 15">
    <name type="scientific">Somion occarium</name>
    <dbReference type="NCBI Taxonomy" id="3059160"/>
    <lineage>
        <taxon>Eukaryota</taxon>
        <taxon>Fungi</taxon>
        <taxon>Dikarya</taxon>
        <taxon>Basidiomycota</taxon>
        <taxon>Agaricomycotina</taxon>
        <taxon>Agaricomycetes</taxon>
        <taxon>Polyporales</taxon>
        <taxon>Cerrenaceae</taxon>
        <taxon>Somion</taxon>
    </lineage>
</organism>
<keyword evidence="12" id="KW-0496">Mitochondrion</keyword>
<dbReference type="Pfam" id="PF00355">
    <property type="entry name" value="Rieske"/>
    <property type="match status" value="1"/>
</dbReference>
<dbReference type="Gene3D" id="1.20.5.270">
    <property type="entry name" value="Ubiquinol cytochrome reductase, transmembrane domain"/>
    <property type="match status" value="1"/>
</dbReference>
<keyword evidence="5" id="KW-0479">Metal-binding</keyword>
<keyword evidence="12" id="KW-0679">Respiratory chain</keyword>
<evidence type="ECO:0000256" key="12">
    <source>
        <dbReference type="RuleBase" id="RU004495"/>
    </source>
</evidence>
<comment type="miscellaneous">
    <text evidence="11">The Rieske protein is a high potential 2Fe-2S protein.</text>
</comment>
<evidence type="ECO:0000256" key="2">
    <source>
        <dbReference type="ARBA" id="ARBA00010651"/>
    </source>
</evidence>
<dbReference type="InterPro" id="IPR014349">
    <property type="entry name" value="Rieske_Fe-S_prot"/>
</dbReference>
<dbReference type="CDD" id="cd03470">
    <property type="entry name" value="Rieske_cytochrome_bc1"/>
    <property type="match status" value="1"/>
</dbReference>
<feature type="domain" description="Rieske" evidence="13">
    <location>
        <begin position="186"/>
        <end position="254"/>
    </location>
</feature>
<dbReference type="InterPro" id="IPR004192">
    <property type="entry name" value="Rieske_TM"/>
</dbReference>
<keyword evidence="11" id="KW-0813">Transport</keyword>
<dbReference type="InterPro" id="IPR005805">
    <property type="entry name" value="Rieske_Fe-S_prot_C"/>
</dbReference>
<comment type="cofactor">
    <cofactor evidence="11">
        <name>[2Fe-2S] cluster</name>
        <dbReference type="ChEBI" id="CHEBI:190135"/>
    </cofactor>
    <text evidence="11">Binds 1 [2Fe-2S] cluster per subunit.</text>
</comment>
<dbReference type="PRINTS" id="PR00162">
    <property type="entry name" value="RIESKE"/>
</dbReference>
<dbReference type="EMBL" id="OZ037944">
    <property type="protein sequence ID" value="CAL1696215.1"/>
    <property type="molecule type" value="Genomic_DNA"/>
</dbReference>
<dbReference type="SUPFAM" id="SSF50022">
    <property type="entry name" value="ISP domain"/>
    <property type="match status" value="1"/>
</dbReference>
<keyword evidence="10" id="KW-1015">Disulfide bond</keyword>
<evidence type="ECO:0000256" key="3">
    <source>
        <dbReference type="ARBA" id="ARBA00022692"/>
    </source>
</evidence>
<reference evidence="15" key="1">
    <citation type="submission" date="2024-04" db="EMBL/GenBank/DDBJ databases">
        <authorList>
            <person name="Shaw F."/>
            <person name="Minotto A."/>
        </authorList>
    </citation>
    <scope>NUCLEOTIDE SEQUENCE [LARGE SCALE GENOMIC DNA]</scope>
</reference>
<evidence type="ECO:0000256" key="1">
    <source>
        <dbReference type="ARBA" id="ARBA00004167"/>
    </source>
</evidence>
<comment type="catalytic activity">
    <reaction evidence="11">
        <text>a quinol + 2 Fe(III)-[cytochrome c](out) = a quinone + 2 Fe(II)-[cytochrome c](out) + 2 H(+)(out)</text>
        <dbReference type="Rhea" id="RHEA:11484"/>
        <dbReference type="Rhea" id="RHEA-COMP:10350"/>
        <dbReference type="Rhea" id="RHEA-COMP:14399"/>
        <dbReference type="ChEBI" id="CHEBI:15378"/>
        <dbReference type="ChEBI" id="CHEBI:24646"/>
        <dbReference type="ChEBI" id="CHEBI:29033"/>
        <dbReference type="ChEBI" id="CHEBI:29034"/>
        <dbReference type="ChEBI" id="CHEBI:132124"/>
        <dbReference type="EC" id="7.1.1.8"/>
    </reaction>
</comment>
<evidence type="ECO:0000256" key="8">
    <source>
        <dbReference type="ARBA" id="ARBA00023014"/>
    </source>
</evidence>
<evidence type="ECO:0000259" key="13">
    <source>
        <dbReference type="PROSITE" id="PS51296"/>
    </source>
</evidence>
<evidence type="ECO:0000313" key="15">
    <source>
        <dbReference type="Proteomes" id="UP001497453"/>
    </source>
</evidence>
<dbReference type="Gene3D" id="2.102.10.10">
    <property type="entry name" value="Rieske [2Fe-2S] iron-sulphur domain"/>
    <property type="match status" value="1"/>
</dbReference>
<evidence type="ECO:0000256" key="9">
    <source>
        <dbReference type="ARBA" id="ARBA00023136"/>
    </source>
</evidence>
<dbReference type="SUPFAM" id="SSF81502">
    <property type="entry name" value="ISP transmembrane anchor"/>
    <property type="match status" value="1"/>
</dbReference>
<evidence type="ECO:0000256" key="6">
    <source>
        <dbReference type="ARBA" id="ARBA00022989"/>
    </source>
</evidence>
<keyword evidence="6" id="KW-1133">Transmembrane helix</keyword>
<evidence type="ECO:0000256" key="5">
    <source>
        <dbReference type="ARBA" id="ARBA00022723"/>
    </source>
</evidence>
<keyword evidence="3" id="KW-0812">Transmembrane</keyword>
<comment type="subcellular location">
    <subcellularLocation>
        <location evidence="1">Membrane</location>
        <topology evidence="1">Single-pass membrane protein</topology>
    </subcellularLocation>
    <subcellularLocation>
        <location evidence="12">Mitochondrion inner membrane</location>
    </subcellularLocation>
</comment>
<dbReference type="InterPro" id="IPR037008">
    <property type="entry name" value="bc1_Rieske_TM_sf"/>
</dbReference>
<dbReference type="Proteomes" id="UP001497453">
    <property type="component" value="Chromosome 1"/>
</dbReference>
<evidence type="ECO:0000256" key="7">
    <source>
        <dbReference type="ARBA" id="ARBA00023004"/>
    </source>
</evidence>
<sequence length="257" mass="28490">MTMVLSVLDRTFLQSSLVVFTGVKPQVWCRRHTRIVCIVSRRDYACNDETIAFLASTTGVFQQRLLHTSVPARDAPKVPDFTPYEAKDPSTNRALSYFMIGSLGVLSASAAKSTVTEFLASMSASADVLALAKVEVELASIPEGKNVIIKWRGKPVFIRHRTSEEIEEAKQTDWKTLRDPESDEQRTKKPEWLVMLGVCTHLGCVPIGEAGDYGGWFCPCHGSHYDISGRIRKGPAPLNLEVPQYDFTEADAKLIIG</sequence>
<keyword evidence="15" id="KW-1185">Reference proteome</keyword>
<keyword evidence="8" id="KW-0411">Iron-sulfur</keyword>
<dbReference type="PANTHER" id="PTHR10134">
    <property type="entry name" value="CYTOCHROME B-C1 COMPLEX SUBUNIT RIESKE, MITOCHONDRIAL"/>
    <property type="match status" value="1"/>
</dbReference>
<evidence type="ECO:0000256" key="11">
    <source>
        <dbReference type="RuleBase" id="RU004494"/>
    </source>
</evidence>
<evidence type="ECO:0000256" key="4">
    <source>
        <dbReference type="ARBA" id="ARBA00022714"/>
    </source>
</evidence>
<keyword evidence="9" id="KW-0472">Membrane</keyword>
<comment type="similarity">
    <text evidence="2">Belongs to the Rieske iron-sulfur protein family.</text>
</comment>
<accession>A0ABP1CKI7</accession>
<proteinExistence type="inferred from homology"/>
<name>A0ABP1CKI7_9APHY</name>
<dbReference type="Pfam" id="PF02921">
    <property type="entry name" value="UCR_TM"/>
    <property type="match status" value="1"/>
</dbReference>
<dbReference type="PROSITE" id="PS51296">
    <property type="entry name" value="RIESKE"/>
    <property type="match status" value="1"/>
</dbReference>
<dbReference type="NCBIfam" id="TIGR01416">
    <property type="entry name" value="Rieske_proteo"/>
    <property type="match status" value="1"/>
</dbReference>
<dbReference type="EC" id="7.1.1.8" evidence="11"/>
<evidence type="ECO:0000256" key="10">
    <source>
        <dbReference type="ARBA" id="ARBA00023157"/>
    </source>
</evidence>
<evidence type="ECO:0000313" key="14">
    <source>
        <dbReference type="EMBL" id="CAL1696215.1"/>
    </source>
</evidence>
<gene>
    <name evidence="14" type="ORF">GFSPODELE1_LOCUS1090</name>
</gene>
<dbReference type="InterPro" id="IPR036922">
    <property type="entry name" value="Rieske_2Fe-2S_sf"/>
</dbReference>